<dbReference type="FunFam" id="2.40.10.10:FF:000010">
    <property type="entry name" value="Kallikrein related peptidase 11"/>
    <property type="match status" value="1"/>
</dbReference>
<dbReference type="InterPro" id="IPR033116">
    <property type="entry name" value="TRYPSIN_SER"/>
</dbReference>
<sequence length="282" mass="30604">MRALDDEVTHSAPNPNRKSDSKPNTSDQNIDLEEDTSQDSGKGLGGEECAPHSQPWQVALFEGNRFNCGASLISSKWLLTAAHCITGNMRVRLGEHNLRVWEGVEQLRGVAYAFPHPRYKNRGHHDDIMLLRLTRPASLSDSVRPVALPTRCPRHGEQCVVSGWGLVTESKAGPQRDMRDRAAVPTVKLPDTLHCANISIISAASCDKDYRGQVTDTMVCAGVAGGGTDSCEGDSGGPLICGGMLQGIVSWGDVPCDTTAKPGVYTKVCKYLGWIRDVMKKY</sequence>
<dbReference type="InterPro" id="IPR001254">
    <property type="entry name" value="Trypsin_dom"/>
</dbReference>
<dbReference type="FunCoup" id="A0A6P5LQQ2">
    <property type="interactions" value="35"/>
</dbReference>
<dbReference type="PANTHER" id="PTHR24271:SF60">
    <property type="entry name" value="KALLIKREIN-15"/>
    <property type="match status" value="1"/>
</dbReference>
<dbReference type="KEGG" id="pcw:110220046"/>
<dbReference type="Gene3D" id="2.40.10.10">
    <property type="entry name" value="Trypsin-like serine proteases"/>
    <property type="match status" value="2"/>
</dbReference>
<dbReference type="RefSeq" id="XP_020859553.1">
    <property type="nucleotide sequence ID" value="XM_021003894.1"/>
</dbReference>
<dbReference type="GO" id="GO:0030141">
    <property type="term" value="C:secretory granule"/>
    <property type="evidence" value="ECO:0007669"/>
    <property type="project" value="TreeGrafter"/>
</dbReference>
<accession>A0A6P5LQQ2</accession>
<dbReference type="SUPFAM" id="SSF50494">
    <property type="entry name" value="Trypsin-like serine proteases"/>
    <property type="match status" value="1"/>
</dbReference>
<evidence type="ECO:0000256" key="3">
    <source>
        <dbReference type="ARBA" id="ARBA00022801"/>
    </source>
</evidence>
<evidence type="ECO:0000256" key="2">
    <source>
        <dbReference type="ARBA" id="ARBA00022670"/>
    </source>
</evidence>
<dbReference type="PROSITE" id="PS00135">
    <property type="entry name" value="TRYPSIN_SER"/>
    <property type="match status" value="1"/>
</dbReference>
<dbReference type="PROSITE" id="PS00134">
    <property type="entry name" value="TRYPSIN_HIS"/>
    <property type="match status" value="1"/>
</dbReference>
<feature type="region of interest" description="Disordered" evidence="7">
    <location>
        <begin position="1"/>
        <end position="50"/>
    </location>
</feature>
<dbReference type="InParanoid" id="A0A6P5LQQ2"/>
<dbReference type="InterPro" id="IPR018114">
    <property type="entry name" value="TRYPSIN_HIS"/>
</dbReference>
<dbReference type="GO" id="GO:0004252">
    <property type="term" value="F:serine-type endopeptidase activity"/>
    <property type="evidence" value="ECO:0007669"/>
    <property type="project" value="InterPro"/>
</dbReference>
<evidence type="ECO:0000256" key="1">
    <source>
        <dbReference type="ARBA" id="ARBA00009228"/>
    </source>
</evidence>
<evidence type="ECO:0000256" key="6">
    <source>
        <dbReference type="RuleBase" id="RU363034"/>
    </source>
</evidence>
<evidence type="ECO:0000313" key="10">
    <source>
        <dbReference type="RefSeq" id="XP_020859553.1"/>
    </source>
</evidence>
<feature type="compositionally biased region" description="Polar residues" evidence="7">
    <location>
        <begin position="11"/>
        <end position="29"/>
    </location>
</feature>
<dbReference type="FunFam" id="2.40.10.10:FF:000021">
    <property type="entry name" value="Kallikrein 1"/>
    <property type="match status" value="1"/>
</dbReference>
<dbReference type="InterPro" id="IPR001314">
    <property type="entry name" value="Peptidase_S1A"/>
</dbReference>
<keyword evidence="5" id="KW-1015">Disulfide bond</keyword>
<proteinExistence type="inferred from homology"/>
<protein>
    <submittedName>
        <fullName evidence="10">Kallikrein-15-like</fullName>
    </submittedName>
</protein>
<dbReference type="GeneID" id="110220046"/>
<evidence type="ECO:0000256" key="7">
    <source>
        <dbReference type="SAM" id="MobiDB-lite"/>
    </source>
</evidence>
<organism evidence="9 10">
    <name type="scientific">Phascolarctos cinereus</name>
    <name type="common">Koala</name>
    <dbReference type="NCBI Taxonomy" id="38626"/>
    <lineage>
        <taxon>Eukaryota</taxon>
        <taxon>Metazoa</taxon>
        <taxon>Chordata</taxon>
        <taxon>Craniata</taxon>
        <taxon>Vertebrata</taxon>
        <taxon>Euteleostomi</taxon>
        <taxon>Mammalia</taxon>
        <taxon>Metatheria</taxon>
        <taxon>Diprotodontia</taxon>
        <taxon>Phascolarctidae</taxon>
        <taxon>Phascolarctos</taxon>
    </lineage>
</organism>
<dbReference type="PANTHER" id="PTHR24271">
    <property type="entry name" value="KALLIKREIN-RELATED"/>
    <property type="match status" value="1"/>
</dbReference>
<dbReference type="PRINTS" id="PR00722">
    <property type="entry name" value="CHYMOTRYPSIN"/>
</dbReference>
<reference evidence="10" key="1">
    <citation type="submission" date="2025-08" db="UniProtKB">
        <authorList>
            <consortium name="RefSeq"/>
        </authorList>
    </citation>
    <scope>IDENTIFICATION</scope>
    <source>
        <tissue evidence="10">Spleen</tissue>
    </source>
</reference>
<dbReference type="CDD" id="cd00190">
    <property type="entry name" value="Tryp_SPc"/>
    <property type="match status" value="1"/>
</dbReference>
<keyword evidence="4 6" id="KW-0720">Serine protease</keyword>
<dbReference type="SMART" id="SM00020">
    <property type="entry name" value="Tryp_SPc"/>
    <property type="match status" value="1"/>
</dbReference>
<gene>
    <name evidence="10" type="primary">LOC110220046</name>
</gene>
<dbReference type="InterPro" id="IPR009003">
    <property type="entry name" value="Peptidase_S1_PA"/>
</dbReference>
<keyword evidence="2 6" id="KW-0645">Protease</keyword>
<dbReference type="PROSITE" id="PS50240">
    <property type="entry name" value="TRYPSIN_DOM"/>
    <property type="match status" value="1"/>
</dbReference>
<dbReference type="Pfam" id="PF00089">
    <property type="entry name" value="Trypsin"/>
    <property type="match status" value="1"/>
</dbReference>
<dbReference type="AlphaFoldDB" id="A0A6P5LQQ2"/>
<evidence type="ECO:0000256" key="5">
    <source>
        <dbReference type="ARBA" id="ARBA00023157"/>
    </source>
</evidence>
<dbReference type="InterPro" id="IPR043504">
    <property type="entry name" value="Peptidase_S1_PA_chymotrypsin"/>
</dbReference>
<dbReference type="GO" id="GO:0006508">
    <property type="term" value="P:proteolysis"/>
    <property type="evidence" value="ECO:0007669"/>
    <property type="project" value="UniProtKB-KW"/>
</dbReference>
<comment type="similarity">
    <text evidence="1">Belongs to the peptidase S1 family. Snake venom subfamily.</text>
</comment>
<name>A0A6P5LQQ2_PHACI</name>
<keyword evidence="3 6" id="KW-0378">Hydrolase</keyword>
<evidence type="ECO:0000259" key="8">
    <source>
        <dbReference type="PROSITE" id="PS50240"/>
    </source>
</evidence>
<dbReference type="Proteomes" id="UP000515140">
    <property type="component" value="Unplaced"/>
</dbReference>
<evidence type="ECO:0000313" key="9">
    <source>
        <dbReference type="Proteomes" id="UP000515140"/>
    </source>
</evidence>
<evidence type="ECO:0000256" key="4">
    <source>
        <dbReference type="ARBA" id="ARBA00022825"/>
    </source>
</evidence>
<feature type="domain" description="Peptidase S1" evidence="8">
    <location>
        <begin position="43"/>
        <end position="280"/>
    </location>
</feature>
<keyword evidence="9" id="KW-1185">Reference proteome</keyword>